<name>A0A838XXA5_9HYPH</name>
<reference evidence="1 2" key="1">
    <citation type="submission" date="2020-07" db="EMBL/GenBank/DDBJ databases">
        <authorList>
            <person name="Li M."/>
        </authorList>
    </citation>
    <scope>NUCLEOTIDE SEQUENCE [LARGE SCALE GENOMIC DNA]</scope>
    <source>
        <strain evidence="1 2">DSM 23284</strain>
    </source>
</reference>
<gene>
    <name evidence="1" type="ORF">H1W37_16120</name>
</gene>
<protein>
    <submittedName>
        <fullName evidence="1">Uncharacterized protein</fullName>
    </submittedName>
</protein>
<dbReference type="AlphaFoldDB" id="A0A838XXA5"/>
<evidence type="ECO:0000313" key="2">
    <source>
        <dbReference type="Proteomes" id="UP000559404"/>
    </source>
</evidence>
<comment type="caution">
    <text evidence="1">The sequence shown here is derived from an EMBL/GenBank/DDBJ whole genome shotgun (WGS) entry which is preliminary data.</text>
</comment>
<keyword evidence="2" id="KW-1185">Reference proteome</keyword>
<dbReference type="RefSeq" id="WP_181761378.1">
    <property type="nucleotide sequence ID" value="NZ_BMCR01000001.1"/>
</dbReference>
<reference evidence="1 2" key="2">
    <citation type="submission" date="2020-08" db="EMBL/GenBank/DDBJ databases">
        <title>Stappia taiwanensis sp. nov., isolated from a coastal thermal spring.</title>
        <authorList>
            <person name="Kampfer P."/>
        </authorList>
    </citation>
    <scope>NUCLEOTIDE SEQUENCE [LARGE SCALE GENOMIC DNA]</scope>
    <source>
        <strain evidence="1 2">DSM 23284</strain>
    </source>
</reference>
<evidence type="ECO:0000313" key="1">
    <source>
        <dbReference type="EMBL" id="MBA4613188.1"/>
    </source>
</evidence>
<accession>A0A838XXA5</accession>
<dbReference type="EMBL" id="JACEON010000016">
    <property type="protein sequence ID" value="MBA4613188.1"/>
    <property type="molecule type" value="Genomic_DNA"/>
</dbReference>
<dbReference type="Proteomes" id="UP000559404">
    <property type="component" value="Unassembled WGS sequence"/>
</dbReference>
<organism evidence="1 2">
    <name type="scientific">Stappia taiwanensis</name>
    <dbReference type="NCBI Taxonomy" id="992267"/>
    <lineage>
        <taxon>Bacteria</taxon>
        <taxon>Pseudomonadati</taxon>
        <taxon>Pseudomonadota</taxon>
        <taxon>Alphaproteobacteria</taxon>
        <taxon>Hyphomicrobiales</taxon>
        <taxon>Stappiaceae</taxon>
        <taxon>Stappia</taxon>
    </lineage>
</organism>
<proteinExistence type="predicted"/>
<sequence>MALVLFAAPATAGEFYMISRQADGAFFASHRVFEKAGENLYRITLCGREYYARAATVGWLNYEASEGRDVGLEYNEGQGWFRVCEEPDKQVSLKDIGVPGTNADVMRSSDGAVSRRQRFKDISKAFSDYKNSGEKTKSYHLW</sequence>